<dbReference type="EMBL" id="CM042037">
    <property type="protein sequence ID" value="KAI3741393.1"/>
    <property type="molecule type" value="Genomic_DNA"/>
</dbReference>
<name>A0ACB9D4S2_9ASTR</name>
<proteinExistence type="predicted"/>
<protein>
    <submittedName>
        <fullName evidence="1">Uncharacterized protein</fullName>
    </submittedName>
</protein>
<evidence type="ECO:0000313" key="1">
    <source>
        <dbReference type="EMBL" id="KAI3741393.1"/>
    </source>
</evidence>
<reference evidence="1 2" key="2">
    <citation type="journal article" date="2022" name="Mol. Ecol. Resour.">
        <title>The genomes of chicory, endive, great burdock and yacon provide insights into Asteraceae paleo-polyploidization history and plant inulin production.</title>
        <authorList>
            <person name="Fan W."/>
            <person name="Wang S."/>
            <person name="Wang H."/>
            <person name="Wang A."/>
            <person name="Jiang F."/>
            <person name="Liu H."/>
            <person name="Zhao H."/>
            <person name="Xu D."/>
            <person name="Zhang Y."/>
        </authorList>
    </citation>
    <scope>NUCLEOTIDE SEQUENCE [LARGE SCALE GENOMIC DNA]</scope>
    <source>
        <strain evidence="2">cv. Yunnan</strain>
        <tissue evidence="1">Leaves</tissue>
    </source>
</reference>
<evidence type="ECO:0000313" key="2">
    <source>
        <dbReference type="Proteomes" id="UP001056120"/>
    </source>
</evidence>
<sequence length="266" mass="29810">MHQLKQIHAHTLRNGIDFTKFLITKLLEIPNIPYAHKMFDLIPQPNVFLYNKLIQAFSSHGPVHNCFTLYTQMCLSGCSPNQHSFTSLFAASATLHSPRQGQTLHAHLVKLGYEFDLYASTALVDMYAKLGMLPSARQVFDKTKTRDVPTWNSLIAGKYELVHALFKNSRSDIEGALKVLDEMPAMGMLPNVVTYTTILGAYVSKGDMVSAKKIFDQILDRGWTPDATTYTILMDGFCKQGRLVDAVRVMDDNKVDPNDVTYGVMA</sequence>
<keyword evidence="2" id="KW-1185">Reference proteome</keyword>
<gene>
    <name evidence="1" type="ORF">L1987_59065</name>
</gene>
<comment type="caution">
    <text evidence="1">The sequence shown here is derived from an EMBL/GenBank/DDBJ whole genome shotgun (WGS) entry which is preliminary data.</text>
</comment>
<organism evidence="1 2">
    <name type="scientific">Smallanthus sonchifolius</name>
    <dbReference type="NCBI Taxonomy" id="185202"/>
    <lineage>
        <taxon>Eukaryota</taxon>
        <taxon>Viridiplantae</taxon>
        <taxon>Streptophyta</taxon>
        <taxon>Embryophyta</taxon>
        <taxon>Tracheophyta</taxon>
        <taxon>Spermatophyta</taxon>
        <taxon>Magnoliopsida</taxon>
        <taxon>eudicotyledons</taxon>
        <taxon>Gunneridae</taxon>
        <taxon>Pentapetalae</taxon>
        <taxon>asterids</taxon>
        <taxon>campanulids</taxon>
        <taxon>Asterales</taxon>
        <taxon>Asteraceae</taxon>
        <taxon>Asteroideae</taxon>
        <taxon>Heliantheae alliance</taxon>
        <taxon>Millerieae</taxon>
        <taxon>Smallanthus</taxon>
    </lineage>
</organism>
<dbReference type="Proteomes" id="UP001056120">
    <property type="component" value="Linkage Group LG20"/>
</dbReference>
<accession>A0ACB9D4S2</accession>
<reference evidence="2" key="1">
    <citation type="journal article" date="2022" name="Mol. Ecol. Resour.">
        <title>The genomes of chicory, endive, great burdock and yacon provide insights into Asteraceae palaeo-polyploidization history and plant inulin production.</title>
        <authorList>
            <person name="Fan W."/>
            <person name="Wang S."/>
            <person name="Wang H."/>
            <person name="Wang A."/>
            <person name="Jiang F."/>
            <person name="Liu H."/>
            <person name="Zhao H."/>
            <person name="Xu D."/>
            <person name="Zhang Y."/>
        </authorList>
    </citation>
    <scope>NUCLEOTIDE SEQUENCE [LARGE SCALE GENOMIC DNA]</scope>
    <source>
        <strain evidence="2">cv. Yunnan</strain>
    </source>
</reference>